<dbReference type="EMBL" id="SOZD01000005">
    <property type="protein sequence ID" value="TFF20786.1"/>
    <property type="molecule type" value="Genomic_DNA"/>
</dbReference>
<accession>A0A4Y8REP7</accession>
<evidence type="ECO:0000313" key="1">
    <source>
        <dbReference type="EMBL" id="TFF20786.1"/>
    </source>
</evidence>
<dbReference type="OrthoDB" id="8450133at2"/>
<name>A0A4Y8REP7_9HYPH</name>
<reference evidence="1 2" key="1">
    <citation type="submission" date="2019-03" db="EMBL/GenBank/DDBJ databases">
        <title>Jiella endophytica sp. nov., a novel endophytic bacterium isolated from root of Ficus microcarpa Linn. f.</title>
        <authorList>
            <person name="Tuo L."/>
        </authorList>
    </citation>
    <scope>NUCLEOTIDE SEQUENCE [LARGE SCALE GENOMIC DNA]</scope>
    <source>
        <strain evidence="1 2">CBS5Q-3</strain>
    </source>
</reference>
<proteinExistence type="predicted"/>
<protein>
    <submittedName>
        <fullName evidence="1">Uncharacterized protein</fullName>
    </submittedName>
</protein>
<dbReference type="AlphaFoldDB" id="A0A4Y8REP7"/>
<dbReference type="Proteomes" id="UP000298179">
    <property type="component" value="Unassembled WGS sequence"/>
</dbReference>
<evidence type="ECO:0000313" key="2">
    <source>
        <dbReference type="Proteomes" id="UP000298179"/>
    </source>
</evidence>
<comment type="caution">
    <text evidence="1">The sequence shown here is derived from an EMBL/GenBank/DDBJ whole genome shotgun (WGS) entry which is preliminary data.</text>
</comment>
<dbReference type="RefSeq" id="WP_134763261.1">
    <property type="nucleotide sequence ID" value="NZ_SOZD01000005.1"/>
</dbReference>
<keyword evidence="2" id="KW-1185">Reference proteome</keyword>
<gene>
    <name evidence="1" type="ORF">E3C22_18015</name>
</gene>
<sequence>MTRRFEAHPPHATPGVALIENGRVTETVCLTARADWAPQIARALNILEGDRRAIAAELAEAMNDAPSAGDGGAS</sequence>
<organism evidence="1 2">
    <name type="scientific">Jiella endophytica</name>
    <dbReference type="NCBI Taxonomy" id="2558362"/>
    <lineage>
        <taxon>Bacteria</taxon>
        <taxon>Pseudomonadati</taxon>
        <taxon>Pseudomonadota</taxon>
        <taxon>Alphaproteobacteria</taxon>
        <taxon>Hyphomicrobiales</taxon>
        <taxon>Aurantimonadaceae</taxon>
        <taxon>Jiella</taxon>
    </lineage>
</organism>